<dbReference type="Proteomes" id="UP000198806">
    <property type="component" value="Unassembled WGS sequence"/>
</dbReference>
<dbReference type="GO" id="GO:0003700">
    <property type="term" value="F:DNA-binding transcription factor activity"/>
    <property type="evidence" value="ECO:0007669"/>
    <property type="project" value="TreeGrafter"/>
</dbReference>
<dbReference type="RefSeq" id="WP_091684818.1">
    <property type="nucleotide sequence ID" value="NZ_BAABFM010000026.1"/>
</dbReference>
<organism evidence="5 6">
    <name type="scientific">Anaerocolumna aminovalerica</name>
    <dbReference type="NCBI Taxonomy" id="1527"/>
    <lineage>
        <taxon>Bacteria</taxon>
        <taxon>Bacillati</taxon>
        <taxon>Bacillota</taxon>
        <taxon>Clostridia</taxon>
        <taxon>Lachnospirales</taxon>
        <taxon>Lachnospiraceae</taxon>
        <taxon>Anaerocolumna</taxon>
    </lineage>
</organism>
<dbReference type="InterPro" id="IPR000843">
    <property type="entry name" value="HTH_LacI"/>
</dbReference>
<dbReference type="Gene3D" id="3.40.50.2300">
    <property type="match status" value="1"/>
</dbReference>
<protein>
    <submittedName>
        <fullName evidence="5">Regulatory protein, lacI family</fullName>
    </submittedName>
</protein>
<evidence type="ECO:0000256" key="1">
    <source>
        <dbReference type="ARBA" id="ARBA00023015"/>
    </source>
</evidence>
<dbReference type="Gene3D" id="1.10.260.40">
    <property type="entry name" value="lambda repressor-like DNA-binding domains"/>
    <property type="match status" value="1"/>
</dbReference>
<dbReference type="PROSITE" id="PS50932">
    <property type="entry name" value="HTH_LACI_2"/>
    <property type="match status" value="1"/>
</dbReference>
<evidence type="ECO:0000313" key="5">
    <source>
        <dbReference type="EMBL" id="SFN96787.1"/>
    </source>
</evidence>
<dbReference type="EMBL" id="FOWD01000005">
    <property type="protein sequence ID" value="SFN96787.1"/>
    <property type="molecule type" value="Genomic_DNA"/>
</dbReference>
<evidence type="ECO:0000256" key="3">
    <source>
        <dbReference type="ARBA" id="ARBA00023163"/>
    </source>
</evidence>
<evidence type="ECO:0000259" key="4">
    <source>
        <dbReference type="PROSITE" id="PS50932"/>
    </source>
</evidence>
<dbReference type="SMART" id="SM00354">
    <property type="entry name" value="HTH_LACI"/>
    <property type="match status" value="1"/>
</dbReference>
<proteinExistence type="predicted"/>
<feature type="domain" description="HTH lacI-type" evidence="4">
    <location>
        <begin position="6"/>
        <end position="62"/>
    </location>
</feature>
<dbReference type="GO" id="GO:0000976">
    <property type="term" value="F:transcription cis-regulatory region binding"/>
    <property type="evidence" value="ECO:0007669"/>
    <property type="project" value="TreeGrafter"/>
</dbReference>
<evidence type="ECO:0000313" key="6">
    <source>
        <dbReference type="Proteomes" id="UP000198806"/>
    </source>
</evidence>
<keyword evidence="1" id="KW-0805">Transcription regulation</keyword>
<sequence>MKKMKVTMKDIAKELNLSLATVSYVLNHSEKEKISHDTRIKVLETAKRLGYVPNQTAKSLANKRSNLMGIIINLNKNASSLMKYQCLDLASELQDQIYKEGYDTILSVTHELEDIEIKYKHSLEAAFIIDINEKSLKKVTNKYYVPVVFLDCDFEEGLFYKILPDYLFMIEKAKKMLEEEHPYLIMDTIINERIKEQIMDNFSRDDIYIHSSNGNIKEFLFQKKARKGIVIGDLLGMLVERYVDNDNIVVLSSNYVTDQLLADTKRIIVSNKKKAETATQICKKLINLDYDISGHTRILLQPDE</sequence>
<reference evidence="5 6" key="1">
    <citation type="submission" date="2016-10" db="EMBL/GenBank/DDBJ databases">
        <authorList>
            <person name="de Groot N.N."/>
        </authorList>
    </citation>
    <scope>NUCLEOTIDE SEQUENCE [LARGE SCALE GENOMIC DNA]</scope>
    <source>
        <strain evidence="5 6">DSM 1283</strain>
    </source>
</reference>
<evidence type="ECO:0000256" key="2">
    <source>
        <dbReference type="ARBA" id="ARBA00023125"/>
    </source>
</evidence>
<dbReference type="STRING" id="1527.SAMN04489757_105128"/>
<keyword evidence="6" id="KW-1185">Reference proteome</keyword>
<keyword evidence="3" id="KW-0804">Transcription</keyword>
<gene>
    <name evidence="5" type="ORF">SAMN04489757_105128</name>
</gene>
<dbReference type="PANTHER" id="PTHR30146">
    <property type="entry name" value="LACI-RELATED TRANSCRIPTIONAL REPRESSOR"/>
    <property type="match status" value="1"/>
</dbReference>
<accession>A0A1I5DCF1</accession>
<dbReference type="OrthoDB" id="9775106at2"/>
<dbReference type="CDD" id="cd01392">
    <property type="entry name" value="HTH_LacI"/>
    <property type="match status" value="1"/>
</dbReference>
<dbReference type="InterPro" id="IPR010982">
    <property type="entry name" value="Lambda_DNA-bd_dom_sf"/>
</dbReference>
<dbReference type="PANTHER" id="PTHR30146:SF109">
    <property type="entry name" value="HTH-TYPE TRANSCRIPTIONAL REGULATOR GALS"/>
    <property type="match status" value="1"/>
</dbReference>
<name>A0A1I5DCF1_9FIRM</name>
<dbReference type="Pfam" id="PF00356">
    <property type="entry name" value="LacI"/>
    <property type="match status" value="1"/>
</dbReference>
<dbReference type="AlphaFoldDB" id="A0A1I5DCF1"/>
<dbReference type="SUPFAM" id="SSF47413">
    <property type="entry name" value="lambda repressor-like DNA-binding domains"/>
    <property type="match status" value="1"/>
</dbReference>
<keyword evidence="2" id="KW-0238">DNA-binding</keyword>